<dbReference type="EMBL" id="JACGCI010000002">
    <property type="protein sequence ID" value="KAF6765747.1"/>
    <property type="molecule type" value="Genomic_DNA"/>
</dbReference>
<comment type="caution">
    <text evidence="2">The sequence shown here is derived from an EMBL/GenBank/DDBJ whole genome shotgun (WGS) entry which is preliminary data.</text>
</comment>
<evidence type="ECO:0000313" key="3">
    <source>
        <dbReference type="Proteomes" id="UP000521943"/>
    </source>
</evidence>
<dbReference type="OrthoDB" id="3050604at2759"/>
<proteinExistence type="predicted"/>
<feature type="compositionally biased region" description="Basic residues" evidence="1">
    <location>
        <begin position="334"/>
        <end position="343"/>
    </location>
</feature>
<evidence type="ECO:0000313" key="2">
    <source>
        <dbReference type="EMBL" id="KAF6765747.1"/>
    </source>
</evidence>
<reference evidence="2 3" key="1">
    <citation type="submission" date="2020-07" db="EMBL/GenBank/DDBJ databases">
        <title>Comparative genomics of pyrophilous fungi reveals a link between fire events and developmental genes.</title>
        <authorList>
            <consortium name="DOE Joint Genome Institute"/>
            <person name="Steindorff A.S."/>
            <person name="Carver A."/>
            <person name="Calhoun S."/>
            <person name="Stillman K."/>
            <person name="Liu H."/>
            <person name="Lipzen A."/>
            <person name="Pangilinan J."/>
            <person name="Labutti K."/>
            <person name="Bruns T.D."/>
            <person name="Grigoriev I.V."/>
        </authorList>
    </citation>
    <scope>NUCLEOTIDE SEQUENCE [LARGE SCALE GENOMIC DNA]</scope>
    <source>
        <strain evidence="2 3">CBS 144469</strain>
    </source>
</reference>
<organism evidence="2 3">
    <name type="scientific">Ephemerocybe angulata</name>
    <dbReference type="NCBI Taxonomy" id="980116"/>
    <lineage>
        <taxon>Eukaryota</taxon>
        <taxon>Fungi</taxon>
        <taxon>Dikarya</taxon>
        <taxon>Basidiomycota</taxon>
        <taxon>Agaricomycotina</taxon>
        <taxon>Agaricomycetes</taxon>
        <taxon>Agaricomycetidae</taxon>
        <taxon>Agaricales</taxon>
        <taxon>Agaricineae</taxon>
        <taxon>Psathyrellaceae</taxon>
        <taxon>Ephemerocybe</taxon>
    </lineage>
</organism>
<sequence length="363" mass="40533">MSRFLDKFGPASQPTATPSPLDDFIQPDLDNFGGPAPPNSNGFNGGHGQQGALTGPLEGFERRPEWNMLPHGPISSAALRQYAQILENRYNISSRTKAALDEFAALNTMEERLMLAIVLLSDGQEKAKQDTWVMTSELKLEIKHYTRVFLLSPRLGAYRGVDIDAHILDVMRESRVKGLPERKEIAQTKTVLEEINTVLTNFRNHMKTKIKDSLSPTSSIRNIGDLTAAILSPTQVKATIQVYLRIAFLRLCMADSTTTTNDQFWVSVDEELHSVRSDMSSEVELSQFFTNVFEADKRKYGDPAATRHQVIEARNVESWIEAVNRKASKVEAKLHRKGNKRPRTGTADGDDDEDSNSGEIASQ</sequence>
<evidence type="ECO:0000256" key="1">
    <source>
        <dbReference type="SAM" id="MobiDB-lite"/>
    </source>
</evidence>
<name>A0A8H6IK18_9AGAR</name>
<feature type="region of interest" description="Disordered" evidence="1">
    <location>
        <begin position="1"/>
        <end position="57"/>
    </location>
</feature>
<feature type="region of interest" description="Disordered" evidence="1">
    <location>
        <begin position="328"/>
        <end position="363"/>
    </location>
</feature>
<dbReference type="AlphaFoldDB" id="A0A8H6IK18"/>
<gene>
    <name evidence="2" type="ORF">DFP72DRAFT_839564</name>
</gene>
<protein>
    <submittedName>
        <fullName evidence="2">Uncharacterized protein</fullName>
    </submittedName>
</protein>
<accession>A0A8H6IK18</accession>
<keyword evidence="3" id="KW-1185">Reference proteome</keyword>
<dbReference type="Proteomes" id="UP000521943">
    <property type="component" value="Unassembled WGS sequence"/>
</dbReference>